<sequence>MAITFLNVDLEIISGEPLDAIRDAFAICGRSISVMHFDEIQPGEHSASFEAHLDGEGEDESHVTAGQKINAFCDIITAFPADARAVWDRCRKRVVDIGYQSENHCAPLNDFLDAGTLARLVDLGVHLAITIYPEVIVHESRGN</sequence>
<protein>
    <submittedName>
        <fullName evidence="1">Uncharacterized protein</fullName>
    </submittedName>
</protein>
<accession>A0A934R6Z1</accession>
<comment type="caution">
    <text evidence="1">The sequence shown here is derived from an EMBL/GenBank/DDBJ whole genome shotgun (WGS) entry which is preliminary data.</text>
</comment>
<dbReference type="RefSeq" id="WP_200351206.1">
    <property type="nucleotide sequence ID" value="NZ_BAABHZ010000006.1"/>
</dbReference>
<reference evidence="1" key="1">
    <citation type="submission" date="2021-01" db="EMBL/GenBank/DDBJ databases">
        <title>Modified the classification status of verrucomicrobia.</title>
        <authorList>
            <person name="Feng X."/>
        </authorList>
    </citation>
    <scope>NUCLEOTIDE SEQUENCE</scope>
    <source>
        <strain evidence="1">JCM 18052</strain>
    </source>
</reference>
<evidence type="ECO:0000313" key="2">
    <source>
        <dbReference type="Proteomes" id="UP000600139"/>
    </source>
</evidence>
<keyword evidence="2" id="KW-1185">Reference proteome</keyword>
<dbReference type="Proteomes" id="UP000600139">
    <property type="component" value="Unassembled WGS sequence"/>
</dbReference>
<organism evidence="1 2">
    <name type="scientific">Luteolibacter yonseiensis</name>
    <dbReference type="NCBI Taxonomy" id="1144680"/>
    <lineage>
        <taxon>Bacteria</taxon>
        <taxon>Pseudomonadati</taxon>
        <taxon>Verrucomicrobiota</taxon>
        <taxon>Verrucomicrobiia</taxon>
        <taxon>Verrucomicrobiales</taxon>
        <taxon>Verrucomicrobiaceae</taxon>
        <taxon>Luteolibacter</taxon>
    </lineage>
</organism>
<dbReference type="AlphaFoldDB" id="A0A934R6Z1"/>
<dbReference type="EMBL" id="JAENIK010000011">
    <property type="protein sequence ID" value="MBK1816259.1"/>
    <property type="molecule type" value="Genomic_DNA"/>
</dbReference>
<gene>
    <name evidence="1" type="ORF">JIN84_11600</name>
</gene>
<evidence type="ECO:0000313" key="1">
    <source>
        <dbReference type="EMBL" id="MBK1816259.1"/>
    </source>
</evidence>
<proteinExistence type="predicted"/>
<name>A0A934R6Z1_9BACT</name>